<protein>
    <recommendedName>
        <fullName evidence="8">SSD domain-containing protein</fullName>
    </recommendedName>
</protein>
<gene>
    <name evidence="9" type="ORF">CJ671_00495</name>
</gene>
<feature type="transmembrane region" description="Helical" evidence="7">
    <location>
        <begin position="434"/>
        <end position="455"/>
    </location>
</feature>
<evidence type="ECO:0000256" key="6">
    <source>
        <dbReference type="SAM" id="Coils"/>
    </source>
</evidence>
<evidence type="ECO:0000256" key="2">
    <source>
        <dbReference type="ARBA" id="ARBA00022475"/>
    </source>
</evidence>
<evidence type="ECO:0000256" key="5">
    <source>
        <dbReference type="ARBA" id="ARBA00023136"/>
    </source>
</evidence>
<evidence type="ECO:0000256" key="3">
    <source>
        <dbReference type="ARBA" id="ARBA00022692"/>
    </source>
</evidence>
<feature type="transmembrane region" description="Helical" evidence="7">
    <location>
        <begin position="386"/>
        <end position="413"/>
    </location>
</feature>
<feature type="transmembrane region" description="Helical" evidence="7">
    <location>
        <begin position="789"/>
        <end position="815"/>
    </location>
</feature>
<feature type="transmembrane region" description="Helical" evidence="7">
    <location>
        <begin position="258"/>
        <end position="277"/>
    </location>
</feature>
<keyword evidence="5 7" id="KW-0472">Membrane</keyword>
<keyword evidence="6" id="KW-0175">Coiled coil</keyword>
<dbReference type="PROSITE" id="PS50156">
    <property type="entry name" value="SSD"/>
    <property type="match status" value="1"/>
</dbReference>
<dbReference type="Proteomes" id="UP000238649">
    <property type="component" value="Unassembled WGS sequence"/>
</dbReference>
<feature type="transmembrane region" description="Helical" evidence="7">
    <location>
        <begin position="358"/>
        <end position="380"/>
    </location>
</feature>
<dbReference type="SUPFAM" id="SSF82866">
    <property type="entry name" value="Multidrug efflux transporter AcrB transmembrane domain"/>
    <property type="match status" value="2"/>
</dbReference>
<dbReference type="PANTHER" id="PTHR33406">
    <property type="entry name" value="MEMBRANE PROTEIN MJ1562-RELATED"/>
    <property type="match status" value="1"/>
</dbReference>
<proteinExistence type="predicted"/>
<dbReference type="InterPro" id="IPR004869">
    <property type="entry name" value="MMPL_dom"/>
</dbReference>
<keyword evidence="2" id="KW-1003">Cell membrane</keyword>
<dbReference type="OrthoDB" id="5429313at2"/>
<comment type="caution">
    <text evidence="9">The sequence shown here is derived from an EMBL/GenBank/DDBJ whole genome shotgun (WGS) entry which is preliminary data.</text>
</comment>
<feature type="transmembrane region" description="Helical" evidence="7">
    <location>
        <begin position="690"/>
        <end position="712"/>
    </location>
</feature>
<evidence type="ECO:0000313" key="9">
    <source>
        <dbReference type="EMBL" id="PRM90851.1"/>
    </source>
</evidence>
<keyword evidence="3 7" id="KW-0812">Transmembrane</keyword>
<feature type="transmembrane region" description="Helical" evidence="7">
    <location>
        <begin position="665"/>
        <end position="683"/>
    </location>
</feature>
<reference evidence="9 10" key="1">
    <citation type="submission" date="2017-09" db="EMBL/GenBank/DDBJ databases">
        <title>Reassesment of A. cryaerophilus.</title>
        <authorList>
            <person name="Perez-Cataluna A."/>
            <person name="Collado L."/>
            <person name="Salgado O."/>
            <person name="Lefinanco V."/>
            <person name="Figueras M.J."/>
        </authorList>
    </citation>
    <scope>NUCLEOTIDE SEQUENCE [LARGE SCALE GENOMIC DNA]</scope>
    <source>
        <strain evidence="9 10">LMG 9871</strain>
    </source>
</reference>
<feature type="transmembrane region" description="Helical" evidence="7">
    <location>
        <begin position="12"/>
        <end position="30"/>
    </location>
</feature>
<name>A0A2S9SWB1_9BACT</name>
<keyword evidence="4 7" id="KW-1133">Transmembrane helix</keyword>
<feature type="transmembrane region" description="Helical" evidence="7">
    <location>
        <begin position="718"/>
        <end position="737"/>
    </location>
</feature>
<feature type="transmembrane region" description="Helical" evidence="7">
    <location>
        <begin position="310"/>
        <end position="331"/>
    </location>
</feature>
<feature type="domain" description="SSD" evidence="8">
    <location>
        <begin position="688"/>
        <end position="816"/>
    </location>
</feature>
<dbReference type="AlphaFoldDB" id="A0A2S9SWB1"/>
<accession>A0A2S9SWB1</accession>
<comment type="subcellular location">
    <subcellularLocation>
        <location evidence="1">Cell membrane</location>
        <topology evidence="1">Multi-pass membrane protein</topology>
    </subcellularLocation>
</comment>
<organism evidence="9 10">
    <name type="scientific">Aliarcobacter cryaerophilus</name>
    <dbReference type="NCBI Taxonomy" id="28198"/>
    <lineage>
        <taxon>Bacteria</taxon>
        <taxon>Pseudomonadati</taxon>
        <taxon>Campylobacterota</taxon>
        <taxon>Epsilonproteobacteria</taxon>
        <taxon>Campylobacterales</taxon>
        <taxon>Arcobacteraceae</taxon>
        <taxon>Aliarcobacter</taxon>
    </lineage>
</organism>
<feature type="transmembrane region" description="Helical" evidence="7">
    <location>
        <begin position="284"/>
        <end position="304"/>
    </location>
</feature>
<evidence type="ECO:0000259" key="8">
    <source>
        <dbReference type="PROSITE" id="PS50156"/>
    </source>
</evidence>
<dbReference type="Pfam" id="PF03176">
    <property type="entry name" value="MMPL"/>
    <property type="match status" value="2"/>
</dbReference>
<dbReference type="InterPro" id="IPR050545">
    <property type="entry name" value="Mycobact_MmpL"/>
</dbReference>
<dbReference type="InterPro" id="IPR000731">
    <property type="entry name" value="SSD"/>
</dbReference>
<feature type="transmembrane region" description="Helical" evidence="7">
    <location>
        <begin position="766"/>
        <end position="783"/>
    </location>
</feature>
<sequence length="829" mass="95066">MYKKIYDTLIFKYPFLFLIVSSLFVGYLSYNAKDMQIDASAETLLLEDDEDLKFFRESFKKYENSNFLIVTFSPKKNLLDDETLKIIKNISDDFTKVENIEKVDSILTVPLLQSPIRPISDLVAGVDSLSSKEFDKSLVEKEFLNSPLYKNALVSADFKTTALILHLKNDEKYFEFISKRENLLEKQNIEDLNQEQKEELEKNNLEFKEYRANSRVKDSKNIEEIRNIIKNYEGDAKIFLGGVSMIANDAVHFVKNDLLIYGVSLVFIFIFVLYYIFGNFRWVFIVLFICFISILSTAGILGIFNWEVTVISSNFVALQLIITMSMVVHLVERYKELYFKYKNASQYKLTINTVLSKLIPSFFAIITTVVGFSSLVLSNIEPVINLGLMMSVGILVSLVLTFIYFPIFLILIGKKVEVEKKEKRVSFIPKLPNIIINRGKIIITLAILTIVFSIIGSSKIFVENSFINYFKSNTEIYKGMKVIDENLGGTTPLDVIIKFKDDQNIVKIEENSDFDNFENEFILKNDDKQYWFSQDKMELITKIHDYLDNIPEVGKVQSLATLLKIGKTLNENRDLDGITLALIYNQLPEDYKKLILSPFVNVEANEARISMRIIDSNDELRRNELIKKINSDLEDIITNKETTFRLTNLMILYNNMLQSLFESQISTAGASIFVLGIMFLILFRNIKMVLIALLTNLIPISLVFGIMGWLFIPLDIMTITIAAIALGIAVDDTIHFMHRFDLEYKQSHGNYKVAITKAINTVGHPMYHTTIIVVIGFSILMLSNLVPTIYFGLLTAVVMISVLIANLILLPRLLFIFKPFKTKNKESSL</sequence>
<feature type="coiled-coil region" evidence="6">
    <location>
        <begin position="179"/>
        <end position="213"/>
    </location>
</feature>
<evidence type="ECO:0000313" key="10">
    <source>
        <dbReference type="Proteomes" id="UP000238649"/>
    </source>
</evidence>
<dbReference type="Gene3D" id="1.20.1640.10">
    <property type="entry name" value="Multidrug efflux transporter AcrB transmembrane domain"/>
    <property type="match status" value="2"/>
</dbReference>
<evidence type="ECO:0000256" key="1">
    <source>
        <dbReference type="ARBA" id="ARBA00004651"/>
    </source>
</evidence>
<dbReference type="RefSeq" id="WP_105910780.1">
    <property type="nucleotide sequence ID" value="NZ_NXGH01000001.1"/>
</dbReference>
<dbReference type="PANTHER" id="PTHR33406:SF13">
    <property type="entry name" value="MEMBRANE PROTEIN YDFJ"/>
    <property type="match status" value="1"/>
</dbReference>
<evidence type="ECO:0000256" key="7">
    <source>
        <dbReference type="SAM" id="Phobius"/>
    </source>
</evidence>
<dbReference type="EMBL" id="NXGH01000001">
    <property type="protein sequence ID" value="PRM90851.1"/>
    <property type="molecule type" value="Genomic_DNA"/>
</dbReference>
<dbReference type="GO" id="GO:0005886">
    <property type="term" value="C:plasma membrane"/>
    <property type="evidence" value="ECO:0007669"/>
    <property type="project" value="UniProtKB-SubCell"/>
</dbReference>
<evidence type="ECO:0000256" key="4">
    <source>
        <dbReference type="ARBA" id="ARBA00022989"/>
    </source>
</evidence>